<accession>A0ACC3NWN4</accession>
<reference evidence="1" key="1">
    <citation type="submission" date="2023-07" db="EMBL/GenBank/DDBJ databases">
        <title>Black Yeasts Isolated from many extreme environments.</title>
        <authorList>
            <person name="Coleine C."/>
            <person name="Stajich J.E."/>
            <person name="Selbmann L."/>
        </authorList>
    </citation>
    <scope>NUCLEOTIDE SEQUENCE</scope>
    <source>
        <strain evidence="1">CCFEE 5714</strain>
    </source>
</reference>
<protein>
    <submittedName>
        <fullName evidence="1">Uncharacterized protein</fullName>
    </submittedName>
</protein>
<comment type="caution">
    <text evidence="1">The sequence shown here is derived from an EMBL/GenBank/DDBJ whole genome shotgun (WGS) entry which is preliminary data.</text>
</comment>
<keyword evidence="2" id="KW-1185">Reference proteome</keyword>
<evidence type="ECO:0000313" key="1">
    <source>
        <dbReference type="EMBL" id="KAK3723031.1"/>
    </source>
</evidence>
<dbReference type="EMBL" id="JAUTXU010000011">
    <property type="protein sequence ID" value="KAK3723031.1"/>
    <property type="molecule type" value="Genomic_DNA"/>
</dbReference>
<sequence length="902" mass="97811">MTHQEYTVSGSKTVQSARDIQKRLDGEISRLDVVKITLKSLPSTIKRKETHIRKEQKIADDPSNPLAYSTQIIINVGRKNKVGLKKELQDLKQDREDLSKEMEQLQAKVLKSKADLKRAKQTEQFEDAKRAGKKASNTRPAPVVQQKKPAEAPKQYRWLGTTLTEVDSTGKFIKAVPRAMASGLVGVPGGLLQAPDAAKKPAEQAVKAPSQPKPAGSTGKVGTKRKANDKPDSEPPARGQKSEADRAKVAMPRDKVKAAAAATISKDSKAAGTKRKAVADLEDERPTQKQKRETSRPKTVKPDDKIQGSSAATTSRDATFATTERKAEEGLKDKGPACKQQREASKAVAVKSGENVQASYVPAGSNSGKAGSAKRQAADDLDEERPARYRKVVGGKAKVVKPDESVHGPSASSNSSAGADDEANDGLLDGKDGTNTLPTSNTGVPICPGMTSGSTNSPSEEERSDGGSPSTSSLDSSASDDKTKALRPEKKKTPAVGKDRHRGTNQKGVAQKKKPQNDLNNGSKKERGAVDKKTHRIARPRRAGDFNGLKNHANSCFSSVVIQLLDVALENDDLDALLGEVDEIQNFDVTHKLRTALDGFDPDDRKAAKLKKKKEAVRDAIKAAAKAGKTEDVSAAKHLRNLLDELRQEYHGRADKNVSPYLLQSVLAFGAAEDADRAEDDESARQQMSGTTQQDCFEYYQMLLNTVAGDPHAADGQAMKQLFEIEVQNIDECKECGSKSDPITATGNYHELIVPSKEGGTTLRLGELLAASKKSAKQAVCKACSHDSLTTTTTFTKVPDNLVLRMNRVNFDQQTQCASKAMTLVDLEPTSFSSGGAEYELSAIVRHWGSSIYAGHYTIFRKQDDKWYELDDKTSSHVTEEKVKDHPRNGQCAMLLFKKIKA</sequence>
<organism evidence="1 2">
    <name type="scientific">Vermiconidia calcicola</name>
    <dbReference type="NCBI Taxonomy" id="1690605"/>
    <lineage>
        <taxon>Eukaryota</taxon>
        <taxon>Fungi</taxon>
        <taxon>Dikarya</taxon>
        <taxon>Ascomycota</taxon>
        <taxon>Pezizomycotina</taxon>
        <taxon>Dothideomycetes</taxon>
        <taxon>Dothideomycetidae</taxon>
        <taxon>Mycosphaerellales</taxon>
        <taxon>Extremaceae</taxon>
        <taxon>Vermiconidia</taxon>
    </lineage>
</organism>
<name>A0ACC3NWN4_9PEZI</name>
<gene>
    <name evidence="1" type="ORF">LTR37_002177</name>
</gene>
<evidence type="ECO:0000313" key="2">
    <source>
        <dbReference type="Proteomes" id="UP001281147"/>
    </source>
</evidence>
<proteinExistence type="predicted"/>
<dbReference type="Proteomes" id="UP001281147">
    <property type="component" value="Unassembled WGS sequence"/>
</dbReference>